<dbReference type="InterPro" id="IPR050950">
    <property type="entry name" value="HTH-type_LysR_regulators"/>
</dbReference>
<evidence type="ECO:0000259" key="5">
    <source>
        <dbReference type="PROSITE" id="PS50931"/>
    </source>
</evidence>
<dbReference type="PRINTS" id="PR00039">
    <property type="entry name" value="HTHLYSR"/>
</dbReference>
<dbReference type="InterPro" id="IPR005119">
    <property type="entry name" value="LysR_subst-bd"/>
</dbReference>
<dbReference type="Pfam" id="PF03466">
    <property type="entry name" value="LysR_substrate"/>
    <property type="match status" value="1"/>
</dbReference>
<name>A0A8J2YG00_9BACL</name>
<dbReference type="AlphaFoldDB" id="A0A8J2YG00"/>
<evidence type="ECO:0000256" key="1">
    <source>
        <dbReference type="ARBA" id="ARBA00009437"/>
    </source>
</evidence>
<gene>
    <name evidence="6" type="ORF">GCM10011391_13430</name>
</gene>
<sequence length="301" mass="34343">MELLQLQYFQVVARLQHITAAAKSLHVTQSSLSKTIQRLEEDLGVPLFDRTGRVLRLNKFGRAFLNRVDKALFELAQGRQEISDLSSSESGSVELAVTTANSLTQILQDFRVRRPHAHFHVQMLKTEEMLEPLHRGEIDFCLSSPPIHGEDLECKIIALDSFVLAVPKGHHFVDRNSVSILELKDELFVGLKHGYSTRDLTDRVCQSVGFTPKHVYEGDEPARLRSLVEAEIGIAFIPETSTWSSSQEEHVKFLRVEELKSMREIGLSWHRSRYLSHAALDFRKIVLEYFKGLPREGNHSF</sequence>
<dbReference type="InterPro" id="IPR000847">
    <property type="entry name" value="LysR_HTH_N"/>
</dbReference>
<evidence type="ECO:0000256" key="3">
    <source>
        <dbReference type="ARBA" id="ARBA00023125"/>
    </source>
</evidence>
<dbReference type="Gene3D" id="1.10.10.10">
    <property type="entry name" value="Winged helix-like DNA-binding domain superfamily/Winged helix DNA-binding domain"/>
    <property type="match status" value="1"/>
</dbReference>
<proteinExistence type="inferred from homology"/>
<dbReference type="Proteomes" id="UP000628775">
    <property type="component" value="Unassembled WGS sequence"/>
</dbReference>
<dbReference type="GO" id="GO:0003677">
    <property type="term" value="F:DNA binding"/>
    <property type="evidence" value="ECO:0007669"/>
    <property type="project" value="UniProtKB-KW"/>
</dbReference>
<dbReference type="SUPFAM" id="SSF46785">
    <property type="entry name" value="Winged helix' DNA-binding domain"/>
    <property type="match status" value="1"/>
</dbReference>
<dbReference type="GO" id="GO:0005829">
    <property type="term" value="C:cytosol"/>
    <property type="evidence" value="ECO:0007669"/>
    <property type="project" value="TreeGrafter"/>
</dbReference>
<keyword evidence="3" id="KW-0238">DNA-binding</keyword>
<dbReference type="InterPro" id="IPR036390">
    <property type="entry name" value="WH_DNA-bd_sf"/>
</dbReference>
<reference evidence="6" key="2">
    <citation type="submission" date="2020-09" db="EMBL/GenBank/DDBJ databases">
        <authorList>
            <person name="Sun Q."/>
            <person name="Zhou Y."/>
        </authorList>
    </citation>
    <scope>NUCLEOTIDE SEQUENCE</scope>
    <source>
        <strain evidence="6">CGMCC 1.15371</strain>
    </source>
</reference>
<dbReference type="FunFam" id="1.10.10.10:FF:000001">
    <property type="entry name" value="LysR family transcriptional regulator"/>
    <property type="match status" value="1"/>
</dbReference>
<dbReference type="PANTHER" id="PTHR30419:SF28">
    <property type="entry name" value="HTH-TYPE TRANSCRIPTIONAL REGULATOR BSDA"/>
    <property type="match status" value="1"/>
</dbReference>
<keyword evidence="4" id="KW-0804">Transcription</keyword>
<dbReference type="SUPFAM" id="SSF53850">
    <property type="entry name" value="Periplasmic binding protein-like II"/>
    <property type="match status" value="1"/>
</dbReference>
<organism evidence="6 7">
    <name type="scientific">Pullulanibacillus camelliae</name>
    <dbReference type="NCBI Taxonomy" id="1707096"/>
    <lineage>
        <taxon>Bacteria</taxon>
        <taxon>Bacillati</taxon>
        <taxon>Bacillota</taxon>
        <taxon>Bacilli</taxon>
        <taxon>Bacillales</taxon>
        <taxon>Sporolactobacillaceae</taxon>
        <taxon>Pullulanibacillus</taxon>
    </lineage>
</organism>
<dbReference type="EMBL" id="BMIR01000004">
    <property type="protein sequence ID" value="GGE35951.1"/>
    <property type="molecule type" value="Genomic_DNA"/>
</dbReference>
<dbReference type="PANTHER" id="PTHR30419">
    <property type="entry name" value="HTH-TYPE TRANSCRIPTIONAL REGULATOR YBHD"/>
    <property type="match status" value="1"/>
</dbReference>
<keyword evidence="7" id="KW-1185">Reference proteome</keyword>
<feature type="domain" description="HTH lysR-type" evidence="5">
    <location>
        <begin position="1"/>
        <end position="58"/>
    </location>
</feature>
<comment type="caution">
    <text evidence="6">The sequence shown here is derived from an EMBL/GenBank/DDBJ whole genome shotgun (WGS) entry which is preliminary data.</text>
</comment>
<evidence type="ECO:0000256" key="2">
    <source>
        <dbReference type="ARBA" id="ARBA00023015"/>
    </source>
</evidence>
<dbReference type="CDD" id="cd05466">
    <property type="entry name" value="PBP2_LTTR_substrate"/>
    <property type="match status" value="1"/>
</dbReference>
<dbReference type="InterPro" id="IPR036388">
    <property type="entry name" value="WH-like_DNA-bd_sf"/>
</dbReference>
<evidence type="ECO:0000313" key="7">
    <source>
        <dbReference type="Proteomes" id="UP000628775"/>
    </source>
</evidence>
<dbReference type="GO" id="GO:0003700">
    <property type="term" value="F:DNA-binding transcription factor activity"/>
    <property type="evidence" value="ECO:0007669"/>
    <property type="project" value="InterPro"/>
</dbReference>
<reference evidence="6" key="1">
    <citation type="journal article" date="2014" name="Int. J. Syst. Evol. Microbiol.">
        <title>Complete genome sequence of Corynebacterium casei LMG S-19264T (=DSM 44701T), isolated from a smear-ripened cheese.</title>
        <authorList>
            <consortium name="US DOE Joint Genome Institute (JGI-PGF)"/>
            <person name="Walter F."/>
            <person name="Albersmeier A."/>
            <person name="Kalinowski J."/>
            <person name="Ruckert C."/>
        </authorList>
    </citation>
    <scope>NUCLEOTIDE SEQUENCE</scope>
    <source>
        <strain evidence="6">CGMCC 1.15371</strain>
    </source>
</reference>
<dbReference type="PROSITE" id="PS50931">
    <property type="entry name" value="HTH_LYSR"/>
    <property type="match status" value="1"/>
</dbReference>
<dbReference type="Gene3D" id="3.40.190.290">
    <property type="match status" value="1"/>
</dbReference>
<accession>A0A8J2YG00</accession>
<evidence type="ECO:0000313" key="6">
    <source>
        <dbReference type="EMBL" id="GGE35951.1"/>
    </source>
</evidence>
<protein>
    <submittedName>
        <fullName evidence="6">LysR family transcriptional regulator</fullName>
    </submittedName>
</protein>
<comment type="similarity">
    <text evidence="1">Belongs to the LysR transcriptional regulatory family.</text>
</comment>
<evidence type="ECO:0000256" key="4">
    <source>
        <dbReference type="ARBA" id="ARBA00023163"/>
    </source>
</evidence>
<dbReference type="RefSeq" id="WP_188691133.1">
    <property type="nucleotide sequence ID" value="NZ_BMIR01000004.1"/>
</dbReference>
<dbReference type="Pfam" id="PF00126">
    <property type="entry name" value="HTH_1"/>
    <property type="match status" value="1"/>
</dbReference>
<keyword evidence="2" id="KW-0805">Transcription regulation</keyword>